<accession>A0A8T1VAD8</accession>
<name>A0A8T1VAD8_9STRA</name>
<feature type="compositionally biased region" description="Basic residues" evidence="1">
    <location>
        <begin position="398"/>
        <end position="409"/>
    </location>
</feature>
<feature type="region of interest" description="Disordered" evidence="1">
    <location>
        <begin position="105"/>
        <end position="171"/>
    </location>
</feature>
<evidence type="ECO:0000313" key="2">
    <source>
        <dbReference type="EMBL" id="KAG7378252.1"/>
    </source>
</evidence>
<proteinExistence type="predicted"/>
<dbReference type="EMBL" id="JAGDFM010000439">
    <property type="protein sequence ID" value="KAG7378252.1"/>
    <property type="molecule type" value="Genomic_DNA"/>
</dbReference>
<feature type="region of interest" description="Disordered" evidence="1">
    <location>
        <begin position="381"/>
        <end position="409"/>
    </location>
</feature>
<reference evidence="2" key="1">
    <citation type="submission" date="2021-02" db="EMBL/GenBank/DDBJ databases">
        <authorList>
            <person name="Palmer J.M."/>
        </authorList>
    </citation>
    <scope>NUCLEOTIDE SEQUENCE</scope>
    <source>
        <strain evidence="2">SCRP734</strain>
    </source>
</reference>
<dbReference type="Proteomes" id="UP000694044">
    <property type="component" value="Unassembled WGS sequence"/>
</dbReference>
<feature type="compositionally biased region" description="Polar residues" evidence="1">
    <location>
        <begin position="263"/>
        <end position="272"/>
    </location>
</feature>
<dbReference type="AlphaFoldDB" id="A0A8T1VAD8"/>
<keyword evidence="3" id="KW-1185">Reference proteome</keyword>
<dbReference type="OrthoDB" id="94089at2759"/>
<evidence type="ECO:0000313" key="3">
    <source>
        <dbReference type="Proteomes" id="UP000694044"/>
    </source>
</evidence>
<comment type="caution">
    <text evidence="2">The sequence shown here is derived from an EMBL/GenBank/DDBJ whole genome shotgun (WGS) entry which is preliminary data.</text>
</comment>
<sequence>MARTLTQFPATGRREMERAATLGRAFREVAHALASSHQDAVGPATAAGFVAEVQVLTEMEWQRLVRVGLRLAPGADVRGLYCFRNVPAFDGLTVRVLRLVQESPTGKDDGRREVWKVQKTPVVRRRRAESDETGDSTVGDTPPRAGNRAKAETLSPTEVQRKRRRTDDTAGLVAGSKCTVDEVRPPSKTRRLSGHRKERSAAVVPLSLPARHVIATSAEGFQQPEQVATNGTDTTHAGLIAVVEGGSSSSESINEDADEDNNTASDTSNSVQSDEDIVEEESARTTCTGRWDRSEGATSLSAAMRIDDDAGANSRSHARPPIVNESTSTTLSLKPLWSALQSATTRAHKLLNKICAVEVDTAQDSLNYDLRWVQENGKQRWTMFGEPSSPGTTSVQHERRRTTKHTWKF</sequence>
<organism evidence="2 3">
    <name type="scientific">Phytophthora pseudosyringae</name>
    <dbReference type="NCBI Taxonomy" id="221518"/>
    <lineage>
        <taxon>Eukaryota</taxon>
        <taxon>Sar</taxon>
        <taxon>Stramenopiles</taxon>
        <taxon>Oomycota</taxon>
        <taxon>Peronosporomycetes</taxon>
        <taxon>Peronosporales</taxon>
        <taxon>Peronosporaceae</taxon>
        <taxon>Phytophthora</taxon>
    </lineage>
</organism>
<feature type="region of interest" description="Disordered" evidence="1">
    <location>
        <begin position="246"/>
        <end position="300"/>
    </location>
</feature>
<evidence type="ECO:0000256" key="1">
    <source>
        <dbReference type="SAM" id="MobiDB-lite"/>
    </source>
</evidence>
<protein>
    <submittedName>
        <fullName evidence="2">Uncharacterized protein</fullName>
    </submittedName>
</protein>
<gene>
    <name evidence="2" type="ORF">PHYPSEUDO_010316</name>
</gene>
<feature type="compositionally biased region" description="Basic and acidic residues" evidence="1">
    <location>
        <begin position="105"/>
        <end position="116"/>
    </location>
</feature>